<proteinExistence type="predicted"/>
<dbReference type="AlphaFoldDB" id="H8GPW7"/>
<feature type="transmembrane region" description="Helical" evidence="1">
    <location>
        <begin position="6"/>
        <end position="28"/>
    </location>
</feature>
<evidence type="ECO:0000313" key="3">
    <source>
        <dbReference type="Proteomes" id="UP000005090"/>
    </source>
</evidence>
<evidence type="ECO:0000256" key="1">
    <source>
        <dbReference type="SAM" id="Phobius"/>
    </source>
</evidence>
<keyword evidence="3" id="KW-1185">Reference proteome</keyword>
<dbReference type="EMBL" id="CM001475">
    <property type="protein sequence ID" value="EIC29746.1"/>
    <property type="molecule type" value="Genomic_DNA"/>
</dbReference>
<reference evidence="2 3" key="1">
    <citation type="journal article" date="2013" name="Genome Announc.">
        <title>Genome Sequence of the Obligate Gammaproteobacterial Methanotroph Methylomicrobium album Strain BG8.</title>
        <authorList>
            <person name="Kits K.D."/>
            <person name="Kalyuzhnaya M.G."/>
            <person name="Klotz M.G."/>
            <person name="Jetten M.S."/>
            <person name="Op den Camp H.J."/>
            <person name="Vuilleumier S."/>
            <person name="Bringel F."/>
            <person name="Dispirito A.A."/>
            <person name="Murrell J.C."/>
            <person name="Bruce D."/>
            <person name="Cheng J.F."/>
            <person name="Copeland A."/>
            <person name="Goodwin L."/>
            <person name="Hauser L."/>
            <person name="Lajus A."/>
            <person name="Land M.L."/>
            <person name="Lapidus A."/>
            <person name="Lucas S."/>
            <person name="Medigue C."/>
            <person name="Pitluck S."/>
            <person name="Woyke T."/>
            <person name="Zeytun A."/>
            <person name="Stein L.Y."/>
        </authorList>
    </citation>
    <scope>NUCLEOTIDE SEQUENCE [LARGE SCALE GENOMIC DNA]</scope>
    <source>
        <strain evidence="2 3">BG8</strain>
    </source>
</reference>
<protein>
    <submittedName>
        <fullName evidence="2">Uncharacterized protein</fullName>
    </submittedName>
</protein>
<accession>H8GPW7</accession>
<name>H8GPW7_METAL</name>
<evidence type="ECO:0000313" key="2">
    <source>
        <dbReference type="EMBL" id="EIC29746.1"/>
    </source>
</evidence>
<keyword evidence="1" id="KW-1133">Transmembrane helix</keyword>
<feature type="transmembrane region" description="Helical" evidence="1">
    <location>
        <begin position="133"/>
        <end position="150"/>
    </location>
</feature>
<dbReference type="STRING" id="686340.Metal_1981"/>
<feature type="transmembrane region" description="Helical" evidence="1">
    <location>
        <begin position="35"/>
        <end position="54"/>
    </location>
</feature>
<feature type="transmembrane region" description="Helical" evidence="1">
    <location>
        <begin position="109"/>
        <end position="127"/>
    </location>
</feature>
<dbReference type="HOGENOM" id="CLU_124381_0_0_6"/>
<organism evidence="2 3">
    <name type="scientific">Methylomicrobium album BG8</name>
    <dbReference type="NCBI Taxonomy" id="686340"/>
    <lineage>
        <taxon>Bacteria</taxon>
        <taxon>Pseudomonadati</taxon>
        <taxon>Pseudomonadota</taxon>
        <taxon>Gammaproteobacteria</taxon>
        <taxon>Methylococcales</taxon>
        <taxon>Methylococcaceae</taxon>
        <taxon>Methylomicrobium</taxon>
    </lineage>
</organism>
<dbReference type="Proteomes" id="UP000005090">
    <property type="component" value="Chromosome"/>
</dbReference>
<dbReference type="eggNOG" id="ENOG5032UMX">
    <property type="taxonomic scope" value="Bacteria"/>
</dbReference>
<sequence>MNKPTFWEGVVVALFAGIAGAGGFYAFAALCSGAVAIRIVIGGLTFVYTLYLLGRSPERVGRATALLAGGLLSAAVWLFYPPLFLFLLAHALYIWLIRALYFHSRLFSSLADLGLCLFGIASAFWAFDRTGSLFMTVWCFFLIQALFGVLSGGNPQAADAAFPADGEADFNRAYRAAEATVRKLSNSN</sequence>
<feature type="transmembrane region" description="Helical" evidence="1">
    <location>
        <begin position="74"/>
        <end position="97"/>
    </location>
</feature>
<keyword evidence="1" id="KW-0812">Transmembrane</keyword>
<keyword evidence="1" id="KW-0472">Membrane</keyword>
<gene>
    <name evidence="2" type="ORF">Metal_1981</name>
</gene>